<organism evidence="2 3">
    <name type="scientific">Nitrosotalea devaniterrae</name>
    <dbReference type="NCBI Taxonomy" id="1078905"/>
    <lineage>
        <taxon>Archaea</taxon>
        <taxon>Nitrososphaerota</taxon>
        <taxon>Nitrososphaeria</taxon>
        <taxon>Nitrosotaleales</taxon>
        <taxon>Nitrosotaleaceae</taxon>
        <taxon>Nitrosotalea</taxon>
    </lineage>
</organism>
<accession>A0A128A454</accession>
<sequence length="260" mass="29972">MVGRGTDNQEGAIPMKNLTKNNISPLDVLILQVLQGGATPDTANKELEQHGYVLSRENVKGRIEDLVKKGVILEHNNSADSKRDDKIKWILVDPSKLFDNQWYTFIKTQNPLFERRVIPYSEMYNNLVEISREYGIVTTIDVVQGEGQNYDFILRIVTNETGHFEEMVEKIRSLGWVHSVDSKPIHVLEGVGISKNNLTKVHMNYFYEPIKLPDFESYLKTIRQVYRTYDTYIKDEGSSKQKVVKKKSSEDAYDGEQHDK</sequence>
<evidence type="ECO:0000313" key="2">
    <source>
        <dbReference type="EMBL" id="CUR52135.1"/>
    </source>
</evidence>
<proteinExistence type="predicted"/>
<reference evidence="3" key="1">
    <citation type="submission" date="2015-10" db="EMBL/GenBank/DDBJ databases">
        <authorList>
            <person name="Lehtovirta-Morley L.E."/>
            <person name="Vieille C."/>
        </authorList>
    </citation>
    <scope>NUCLEOTIDE SEQUENCE [LARGE SCALE GENOMIC DNA]</scope>
</reference>
<feature type="compositionally biased region" description="Basic and acidic residues" evidence="1">
    <location>
        <begin position="247"/>
        <end position="260"/>
    </location>
</feature>
<name>A0A128A454_9ARCH</name>
<evidence type="ECO:0000256" key="1">
    <source>
        <dbReference type="SAM" id="MobiDB-lite"/>
    </source>
</evidence>
<dbReference type="Proteomes" id="UP000196239">
    <property type="component" value="Chromosome 1"/>
</dbReference>
<protein>
    <submittedName>
        <fullName evidence="2">Uncharacterized protein</fullName>
    </submittedName>
</protein>
<dbReference type="EMBL" id="LN890280">
    <property type="protein sequence ID" value="CUR52135.1"/>
    <property type="molecule type" value="Genomic_DNA"/>
</dbReference>
<dbReference type="AlphaFoldDB" id="A0A128A454"/>
<evidence type="ECO:0000313" key="3">
    <source>
        <dbReference type="Proteomes" id="UP000196239"/>
    </source>
</evidence>
<gene>
    <name evidence="2" type="ORF">NDEV_1370</name>
</gene>
<dbReference type="KEGG" id="ndv:NDEV_1370"/>
<feature type="region of interest" description="Disordered" evidence="1">
    <location>
        <begin position="237"/>
        <end position="260"/>
    </location>
</feature>
<keyword evidence="3" id="KW-1185">Reference proteome</keyword>